<name>A0A1Q3B6M2_CEPFO</name>
<dbReference type="PANTHER" id="PTHR47718">
    <property type="entry name" value="OS01G0519700 PROTEIN"/>
    <property type="match status" value="1"/>
</dbReference>
<keyword evidence="2" id="KW-1185">Reference proteome</keyword>
<dbReference type="Proteomes" id="UP000187406">
    <property type="component" value="Unassembled WGS sequence"/>
</dbReference>
<dbReference type="STRING" id="3775.A0A1Q3B6M2"/>
<comment type="caution">
    <text evidence="1">The sequence shown here is derived from an EMBL/GenBank/DDBJ whole genome shotgun (WGS) entry which is preliminary data.</text>
</comment>
<accession>A0A1Q3B6M2</accession>
<feature type="non-terminal residue" evidence="1">
    <location>
        <position position="1"/>
    </location>
</feature>
<dbReference type="InParanoid" id="A0A1Q3B6M2"/>
<dbReference type="OrthoDB" id="747268at2759"/>
<dbReference type="PANTHER" id="PTHR47718:SF13">
    <property type="entry name" value="OS09G0290500 PROTEIN"/>
    <property type="match status" value="1"/>
</dbReference>
<dbReference type="EMBL" id="BDDD01000311">
    <property type="protein sequence ID" value="GAV63579.1"/>
    <property type="molecule type" value="Genomic_DNA"/>
</dbReference>
<gene>
    <name evidence="1" type="ORF">CFOL_v3_07097</name>
</gene>
<proteinExistence type="predicted"/>
<evidence type="ECO:0000313" key="1">
    <source>
        <dbReference type="EMBL" id="GAV63579.1"/>
    </source>
</evidence>
<reference evidence="2" key="1">
    <citation type="submission" date="2016-04" db="EMBL/GenBank/DDBJ databases">
        <title>Cephalotus genome sequencing.</title>
        <authorList>
            <person name="Fukushima K."/>
            <person name="Hasebe M."/>
            <person name="Fang X."/>
        </authorList>
    </citation>
    <scope>NUCLEOTIDE SEQUENCE [LARGE SCALE GENOMIC DNA]</scope>
    <source>
        <strain evidence="2">cv. St1</strain>
    </source>
</reference>
<sequence>KTKQLRLGVGDAEAIHEYFDRMQNRNSNFYYIMKKIPKKLRGYSMYERIRIALDNVVYDCFTNEEFEENLAKFIVQFNLENNAWLRDLYEERH</sequence>
<protein>
    <submittedName>
        <fullName evidence="1">Uncharacterized protein</fullName>
    </submittedName>
</protein>
<organism evidence="1 2">
    <name type="scientific">Cephalotus follicularis</name>
    <name type="common">Albany pitcher plant</name>
    <dbReference type="NCBI Taxonomy" id="3775"/>
    <lineage>
        <taxon>Eukaryota</taxon>
        <taxon>Viridiplantae</taxon>
        <taxon>Streptophyta</taxon>
        <taxon>Embryophyta</taxon>
        <taxon>Tracheophyta</taxon>
        <taxon>Spermatophyta</taxon>
        <taxon>Magnoliopsida</taxon>
        <taxon>eudicotyledons</taxon>
        <taxon>Gunneridae</taxon>
        <taxon>Pentapetalae</taxon>
        <taxon>rosids</taxon>
        <taxon>fabids</taxon>
        <taxon>Oxalidales</taxon>
        <taxon>Cephalotaceae</taxon>
        <taxon>Cephalotus</taxon>
    </lineage>
</organism>
<dbReference type="AlphaFoldDB" id="A0A1Q3B6M2"/>
<evidence type="ECO:0000313" key="2">
    <source>
        <dbReference type="Proteomes" id="UP000187406"/>
    </source>
</evidence>